<dbReference type="Pfam" id="PF13540">
    <property type="entry name" value="RCC1_2"/>
    <property type="match status" value="2"/>
</dbReference>
<dbReference type="PANTHER" id="PTHR45982:SF1">
    <property type="entry name" value="REGULATOR OF CHROMOSOME CONDENSATION"/>
    <property type="match status" value="1"/>
</dbReference>
<sequence>CGQCDVPDDLGPVRLIAAGDFHTCAVSQTGLLRCFGSNSSGQCEHPKTLTEVIAVAAGANFTIALSLDGKISCFGASGHGQCDLPEQLQAMVLQDQEIQELEEPEALSSPSLSPVAADDPDLADIDPFPPPPAEEDAFSAGAEADPQLGMASTMDSFAESFTTMDTSASEHQEAEPQQNPEEQAQARIQALHLQIADAWEQATAMAKRFEDNVRGLVAGSFHCCVILADGGLVFFGDDSANQCTVPDGLSPFMQQLSSDELPLALLDLDTSKPAILFPPAPESAEDTVADVASS</sequence>
<accession>A0A812JH19</accession>
<dbReference type="Gene3D" id="2.130.10.30">
    <property type="entry name" value="Regulator of chromosome condensation 1/beta-lactamase-inhibitor protein II"/>
    <property type="match status" value="2"/>
</dbReference>
<reference evidence="3" key="1">
    <citation type="submission" date="2021-02" db="EMBL/GenBank/DDBJ databases">
        <authorList>
            <person name="Dougan E. K."/>
            <person name="Rhodes N."/>
            <person name="Thang M."/>
            <person name="Chan C."/>
        </authorList>
    </citation>
    <scope>NUCLEOTIDE SEQUENCE</scope>
</reference>
<keyword evidence="4" id="KW-1185">Reference proteome</keyword>
<dbReference type="InterPro" id="IPR051553">
    <property type="entry name" value="Ran_GTPase-activating"/>
</dbReference>
<dbReference type="PANTHER" id="PTHR45982">
    <property type="entry name" value="REGULATOR OF CHROMOSOME CONDENSATION"/>
    <property type="match status" value="1"/>
</dbReference>
<feature type="region of interest" description="Disordered" evidence="2">
    <location>
        <begin position="165"/>
        <end position="184"/>
    </location>
</feature>
<protein>
    <submittedName>
        <fullName evidence="3">Egl-4 protein</fullName>
    </submittedName>
</protein>
<feature type="compositionally biased region" description="Low complexity" evidence="2">
    <location>
        <begin position="175"/>
        <end position="184"/>
    </location>
</feature>
<evidence type="ECO:0000256" key="1">
    <source>
        <dbReference type="PROSITE-ProRule" id="PRU00235"/>
    </source>
</evidence>
<dbReference type="GO" id="GO:0005737">
    <property type="term" value="C:cytoplasm"/>
    <property type="evidence" value="ECO:0007669"/>
    <property type="project" value="TreeGrafter"/>
</dbReference>
<dbReference type="InterPro" id="IPR009091">
    <property type="entry name" value="RCC1/BLIP-II"/>
</dbReference>
<feature type="region of interest" description="Disordered" evidence="2">
    <location>
        <begin position="100"/>
        <end position="138"/>
    </location>
</feature>
<dbReference type="EMBL" id="CAJNJA010006142">
    <property type="protein sequence ID" value="CAE7206281.1"/>
    <property type="molecule type" value="Genomic_DNA"/>
</dbReference>
<dbReference type="InterPro" id="IPR000408">
    <property type="entry name" value="Reg_chr_condens"/>
</dbReference>
<dbReference type="SUPFAM" id="SSF50985">
    <property type="entry name" value="RCC1/BLIP-II"/>
    <property type="match status" value="1"/>
</dbReference>
<gene>
    <name evidence="3" type="primary">egl-4</name>
    <name evidence="3" type="ORF">SNEC2469_LOCUS1786</name>
</gene>
<proteinExistence type="predicted"/>
<dbReference type="Proteomes" id="UP000601435">
    <property type="component" value="Unassembled WGS sequence"/>
</dbReference>
<dbReference type="AlphaFoldDB" id="A0A812JH19"/>
<feature type="compositionally biased region" description="Low complexity" evidence="2">
    <location>
        <begin position="106"/>
        <end position="117"/>
    </location>
</feature>
<feature type="non-terminal residue" evidence="3">
    <location>
        <position position="1"/>
    </location>
</feature>
<evidence type="ECO:0000256" key="2">
    <source>
        <dbReference type="SAM" id="MobiDB-lite"/>
    </source>
</evidence>
<dbReference type="PROSITE" id="PS50012">
    <property type="entry name" value="RCC1_3"/>
    <property type="match status" value="1"/>
</dbReference>
<dbReference type="GO" id="GO:0005085">
    <property type="term" value="F:guanyl-nucleotide exchange factor activity"/>
    <property type="evidence" value="ECO:0007669"/>
    <property type="project" value="TreeGrafter"/>
</dbReference>
<feature type="repeat" description="RCC1" evidence="1">
    <location>
        <begin position="30"/>
        <end position="68"/>
    </location>
</feature>
<organism evidence="3 4">
    <name type="scientific">Symbiodinium necroappetens</name>
    <dbReference type="NCBI Taxonomy" id="1628268"/>
    <lineage>
        <taxon>Eukaryota</taxon>
        <taxon>Sar</taxon>
        <taxon>Alveolata</taxon>
        <taxon>Dinophyceae</taxon>
        <taxon>Suessiales</taxon>
        <taxon>Symbiodiniaceae</taxon>
        <taxon>Symbiodinium</taxon>
    </lineage>
</organism>
<name>A0A812JH19_9DINO</name>
<evidence type="ECO:0000313" key="3">
    <source>
        <dbReference type="EMBL" id="CAE7206281.1"/>
    </source>
</evidence>
<comment type="caution">
    <text evidence="3">The sequence shown here is derived from an EMBL/GenBank/DDBJ whole genome shotgun (WGS) entry which is preliminary data.</text>
</comment>
<evidence type="ECO:0000313" key="4">
    <source>
        <dbReference type="Proteomes" id="UP000601435"/>
    </source>
</evidence>